<dbReference type="Gene3D" id="3.30.1330.40">
    <property type="entry name" value="RutC-like"/>
    <property type="match status" value="1"/>
</dbReference>
<dbReference type="InterPro" id="IPR045702">
    <property type="entry name" value="DUF6060"/>
</dbReference>
<sequence>MKFIIFFLPFFPAASLSLSKRNCQTFKLESPNDSKGYFDEGSSIRVTELVNCTAERAKENGDNKGNCRIQGTKIGIIANSTIIQADGIPLDTSLKNKRSILEAARDVADSKTMEYVTLQRPAVIPYANSSWVIPKGKRGYWVWTPDMNCWPGTLDDCDDDLDDTEVVVCGFRIDRKGSNESDAKYRGDVGFVEDDDPNSRIKPGVRPWPDYDEAVAIGPYSQAVVAGSYVFLSGQIPIDSTGKPLQGSIADKTHACCKSVQAVLSAAGSDIGRVAKVTVFLDDMKNFAEFNAVYETYFTHKSARSCVAVKNTA</sequence>
<feature type="signal peptide" evidence="2">
    <location>
        <begin position="1"/>
        <end position="19"/>
    </location>
</feature>
<dbReference type="InterPro" id="IPR006175">
    <property type="entry name" value="YjgF/YER057c/UK114"/>
</dbReference>
<keyword evidence="2" id="KW-0732">Signal</keyword>
<dbReference type="InterPro" id="IPR035959">
    <property type="entry name" value="RutC-like_sf"/>
</dbReference>
<dbReference type="Pfam" id="PF19535">
    <property type="entry name" value="DUF6060"/>
    <property type="match status" value="1"/>
</dbReference>
<evidence type="ECO:0000313" key="3">
    <source>
        <dbReference type="EMBL" id="RBA18377.1"/>
    </source>
</evidence>
<accession>A0A365NC47</accession>
<evidence type="ECO:0000256" key="1">
    <source>
        <dbReference type="ARBA" id="ARBA00010552"/>
    </source>
</evidence>
<proteinExistence type="inferred from homology"/>
<dbReference type="InterPro" id="IPR006056">
    <property type="entry name" value="RidA"/>
</dbReference>
<comment type="caution">
    <text evidence="3">The sequence shown here is derived from an EMBL/GenBank/DDBJ whole genome shotgun (WGS) entry which is preliminary data.</text>
</comment>
<dbReference type="CDD" id="cd00448">
    <property type="entry name" value="YjgF_YER057c_UK114_family"/>
    <property type="match status" value="1"/>
</dbReference>
<dbReference type="GO" id="GO:0019239">
    <property type="term" value="F:deaminase activity"/>
    <property type="evidence" value="ECO:0007669"/>
    <property type="project" value="TreeGrafter"/>
</dbReference>
<dbReference type="Pfam" id="PF01042">
    <property type="entry name" value="Ribonuc_L-PSP"/>
    <property type="match status" value="1"/>
</dbReference>
<organism evidence="3 4">
    <name type="scientific">Gibberella intermedia</name>
    <name type="common">Bulb rot disease fungus</name>
    <name type="synonym">Fusarium proliferatum</name>
    <dbReference type="NCBI Taxonomy" id="948311"/>
    <lineage>
        <taxon>Eukaryota</taxon>
        <taxon>Fungi</taxon>
        <taxon>Dikarya</taxon>
        <taxon>Ascomycota</taxon>
        <taxon>Pezizomycotina</taxon>
        <taxon>Sordariomycetes</taxon>
        <taxon>Hypocreomycetidae</taxon>
        <taxon>Hypocreales</taxon>
        <taxon>Nectriaceae</taxon>
        <taxon>Fusarium</taxon>
        <taxon>Fusarium fujikuroi species complex</taxon>
    </lineage>
</organism>
<reference evidence="3 4" key="1">
    <citation type="submission" date="2017-12" db="EMBL/GenBank/DDBJ databases">
        <title>Genome sequence of the mycotoxigenic crop pathogen Fusarium proliferatum, strain ITEM 2341 from Date Palm.</title>
        <authorList>
            <person name="Almiman B.F."/>
            <person name="Shittu T.A."/>
            <person name="Muthumeenakshi S."/>
            <person name="Baroncelli R."/>
            <person name="Sreenivasaprasada S."/>
        </authorList>
    </citation>
    <scope>NUCLEOTIDE SEQUENCE [LARGE SCALE GENOMIC DNA]</scope>
    <source>
        <strain evidence="3 4">ITEM 2341</strain>
    </source>
</reference>
<name>A0A365NC47_GIBIN</name>
<evidence type="ECO:0000313" key="4">
    <source>
        <dbReference type="Proteomes" id="UP000251714"/>
    </source>
</evidence>
<dbReference type="FunFam" id="3.30.1330.40:FF:000001">
    <property type="entry name" value="L-PSP family endoribonuclease"/>
    <property type="match status" value="1"/>
</dbReference>
<dbReference type="Proteomes" id="UP000251714">
    <property type="component" value="Unassembled WGS sequence"/>
</dbReference>
<dbReference type="SUPFAM" id="SSF55298">
    <property type="entry name" value="YjgF-like"/>
    <property type="match status" value="1"/>
</dbReference>
<dbReference type="PANTHER" id="PTHR11803:SF58">
    <property type="entry name" value="PROTEIN HMF1-RELATED"/>
    <property type="match status" value="1"/>
</dbReference>
<dbReference type="GO" id="GO:0005829">
    <property type="term" value="C:cytosol"/>
    <property type="evidence" value="ECO:0007669"/>
    <property type="project" value="TreeGrafter"/>
</dbReference>
<dbReference type="AlphaFoldDB" id="A0A365NC47"/>
<comment type="similarity">
    <text evidence="1">Belongs to the RutC family.</text>
</comment>
<dbReference type="EMBL" id="PKMI01000014">
    <property type="protein sequence ID" value="RBA18377.1"/>
    <property type="molecule type" value="Genomic_DNA"/>
</dbReference>
<dbReference type="PANTHER" id="PTHR11803">
    <property type="entry name" value="2-IMINOBUTANOATE/2-IMINOPROPANOATE DEAMINASE RIDA"/>
    <property type="match status" value="1"/>
</dbReference>
<protein>
    <submittedName>
        <fullName evidence="3">Endoribonuclease L-PSP</fullName>
    </submittedName>
</protein>
<gene>
    <name evidence="3" type="ORF">FPRO05_10672</name>
</gene>
<dbReference type="NCBIfam" id="TIGR00004">
    <property type="entry name" value="Rid family detoxifying hydrolase"/>
    <property type="match status" value="1"/>
</dbReference>
<evidence type="ECO:0000256" key="2">
    <source>
        <dbReference type="SAM" id="SignalP"/>
    </source>
</evidence>
<dbReference type="GO" id="GO:0005739">
    <property type="term" value="C:mitochondrion"/>
    <property type="evidence" value="ECO:0007669"/>
    <property type="project" value="TreeGrafter"/>
</dbReference>
<feature type="chain" id="PRO_5016751074" evidence="2">
    <location>
        <begin position="20"/>
        <end position="313"/>
    </location>
</feature>